<dbReference type="SMART" id="SM00448">
    <property type="entry name" value="REC"/>
    <property type="match status" value="1"/>
</dbReference>
<keyword evidence="7" id="KW-1185">Reference proteome</keyword>
<evidence type="ECO:0000256" key="1">
    <source>
        <dbReference type="ARBA" id="ARBA00000085"/>
    </source>
</evidence>
<keyword evidence="3" id="KW-0597">Phosphoprotein</keyword>
<dbReference type="GO" id="GO:0004673">
    <property type="term" value="F:protein histidine kinase activity"/>
    <property type="evidence" value="ECO:0007669"/>
    <property type="project" value="UniProtKB-EC"/>
</dbReference>
<dbReference type="Gene3D" id="3.40.50.2300">
    <property type="match status" value="1"/>
</dbReference>
<protein>
    <recommendedName>
        <fullName evidence="2">histidine kinase</fullName>
        <ecNumber evidence="2">2.7.13.3</ecNumber>
    </recommendedName>
</protein>
<dbReference type="GO" id="GO:0000160">
    <property type="term" value="P:phosphorelay signal transduction system"/>
    <property type="evidence" value="ECO:0007669"/>
    <property type="project" value="InterPro"/>
</dbReference>
<dbReference type="SUPFAM" id="SSF55874">
    <property type="entry name" value="ATPase domain of HSP90 chaperone/DNA topoisomerase II/histidine kinase"/>
    <property type="match status" value="1"/>
</dbReference>
<evidence type="ECO:0000256" key="2">
    <source>
        <dbReference type="ARBA" id="ARBA00012438"/>
    </source>
</evidence>
<dbReference type="HOGENOM" id="CLU_000445_114_51_7"/>
<dbReference type="PANTHER" id="PTHR43065:SF42">
    <property type="entry name" value="TWO-COMPONENT SENSOR PPRA"/>
    <property type="match status" value="1"/>
</dbReference>
<dbReference type="AlphaFoldDB" id="W4LIX6"/>
<dbReference type="InterPro" id="IPR036890">
    <property type="entry name" value="HATPase_C_sf"/>
</dbReference>
<comment type="catalytic activity">
    <reaction evidence="1">
        <text>ATP + protein L-histidine = ADP + protein N-phospho-L-histidine.</text>
        <dbReference type="EC" id="2.7.13.3"/>
    </reaction>
</comment>
<evidence type="ECO:0000256" key="3">
    <source>
        <dbReference type="PROSITE-ProRule" id="PRU00169"/>
    </source>
</evidence>
<evidence type="ECO:0000259" key="5">
    <source>
        <dbReference type="PROSITE" id="PS50110"/>
    </source>
</evidence>
<reference evidence="6 7" key="1">
    <citation type="journal article" date="2014" name="Nature">
        <title>An environmental bacterial taxon with a large and distinct metabolic repertoire.</title>
        <authorList>
            <person name="Wilson M.C."/>
            <person name="Mori T."/>
            <person name="Ruckert C."/>
            <person name="Uria A.R."/>
            <person name="Helf M.J."/>
            <person name="Takada K."/>
            <person name="Gernert C."/>
            <person name="Steffens U.A."/>
            <person name="Heycke N."/>
            <person name="Schmitt S."/>
            <person name="Rinke C."/>
            <person name="Helfrich E.J."/>
            <person name="Brachmann A.O."/>
            <person name="Gurgui C."/>
            <person name="Wakimoto T."/>
            <person name="Kracht M."/>
            <person name="Crusemann M."/>
            <person name="Hentschel U."/>
            <person name="Abe I."/>
            <person name="Matsunaga S."/>
            <person name="Kalinowski J."/>
            <person name="Takeyama H."/>
            <person name="Piel J."/>
        </authorList>
    </citation>
    <scope>NUCLEOTIDE SEQUENCE [LARGE SCALE GENOMIC DNA]</scope>
    <source>
        <strain evidence="7">TSY2</strain>
    </source>
</reference>
<proteinExistence type="predicted"/>
<organism evidence="6 7">
    <name type="scientific">Candidatus Entotheonella gemina</name>
    <dbReference type="NCBI Taxonomy" id="1429439"/>
    <lineage>
        <taxon>Bacteria</taxon>
        <taxon>Pseudomonadati</taxon>
        <taxon>Nitrospinota/Tectimicrobiota group</taxon>
        <taxon>Candidatus Tectimicrobiota</taxon>
        <taxon>Candidatus Entotheonellia</taxon>
        <taxon>Candidatus Entotheonellales</taxon>
        <taxon>Candidatus Entotheonellaceae</taxon>
        <taxon>Candidatus Entotheonella</taxon>
    </lineage>
</organism>
<name>W4LIX6_9BACT</name>
<dbReference type="InterPro" id="IPR003594">
    <property type="entry name" value="HATPase_dom"/>
</dbReference>
<dbReference type="Pfam" id="PF00072">
    <property type="entry name" value="Response_reg"/>
    <property type="match status" value="1"/>
</dbReference>
<feature type="modified residue" description="4-aspartylphosphate" evidence="3">
    <location>
        <position position="272"/>
    </location>
</feature>
<dbReference type="PROSITE" id="PS50110">
    <property type="entry name" value="RESPONSE_REGULATORY"/>
    <property type="match status" value="1"/>
</dbReference>
<evidence type="ECO:0000313" key="7">
    <source>
        <dbReference type="Proteomes" id="UP000019140"/>
    </source>
</evidence>
<sequence>MYAKEDEKVAKRLDNAEKASLRAQDLTQQLLTFSKGGAPLKRLSSIKDLIQEAVDFSLRGSNVRCDLILDNELWPADIDSGQISQVIHNLIINANQAMPSGGIVSVQAENAMVDEGCPEVLVALKPGRYVKMIIRDEGCGISEERLQKIFDPYFTTKEKGSGLGLFTTYSIIKKHDGHIDVTSTIDVGTTFSIYLPASDQSLHASASASPGLTAGSGKVLVMENEEELCDVIEGILLHFGYEVVFARDGVEAIAAYQQAQEAWAPFDAIIMDLTIPGGMGGEEAIGRLLELDPEVKAIVASGYANDPIMADYRAYGFVGRIAKPYRTDTLNQALQDVIG</sequence>
<evidence type="ECO:0000259" key="4">
    <source>
        <dbReference type="PROSITE" id="PS50109"/>
    </source>
</evidence>
<dbReference type="EMBL" id="AZHX01002029">
    <property type="protein sequence ID" value="ETW97675.1"/>
    <property type="molecule type" value="Genomic_DNA"/>
</dbReference>
<dbReference type="SUPFAM" id="SSF52172">
    <property type="entry name" value="CheY-like"/>
    <property type="match status" value="1"/>
</dbReference>
<dbReference type="SMART" id="SM00387">
    <property type="entry name" value="HATPase_c"/>
    <property type="match status" value="1"/>
</dbReference>
<dbReference type="InterPro" id="IPR004358">
    <property type="entry name" value="Sig_transdc_His_kin-like_C"/>
</dbReference>
<dbReference type="EC" id="2.7.13.3" evidence="2"/>
<comment type="caution">
    <text evidence="6">The sequence shown here is derived from an EMBL/GenBank/DDBJ whole genome shotgun (WGS) entry which is preliminary data.</text>
</comment>
<dbReference type="InterPro" id="IPR001789">
    <property type="entry name" value="Sig_transdc_resp-reg_receiver"/>
</dbReference>
<accession>W4LIX6</accession>
<evidence type="ECO:0000313" key="6">
    <source>
        <dbReference type="EMBL" id="ETW97675.1"/>
    </source>
</evidence>
<feature type="domain" description="Response regulatory" evidence="5">
    <location>
        <begin position="218"/>
        <end position="338"/>
    </location>
</feature>
<dbReference type="InterPro" id="IPR011006">
    <property type="entry name" value="CheY-like_superfamily"/>
</dbReference>
<dbReference type="PANTHER" id="PTHR43065">
    <property type="entry name" value="SENSOR HISTIDINE KINASE"/>
    <property type="match status" value="1"/>
</dbReference>
<gene>
    <name evidence="6" type="ORF">ETSY2_44210</name>
</gene>
<dbReference type="PROSITE" id="PS50109">
    <property type="entry name" value="HIS_KIN"/>
    <property type="match status" value="1"/>
</dbReference>
<dbReference type="Gene3D" id="3.30.565.10">
    <property type="entry name" value="Histidine kinase-like ATPase, C-terminal domain"/>
    <property type="match status" value="1"/>
</dbReference>
<dbReference type="Pfam" id="PF02518">
    <property type="entry name" value="HATPase_c"/>
    <property type="match status" value="1"/>
</dbReference>
<dbReference type="Proteomes" id="UP000019140">
    <property type="component" value="Unassembled WGS sequence"/>
</dbReference>
<dbReference type="InterPro" id="IPR005467">
    <property type="entry name" value="His_kinase_dom"/>
</dbReference>
<feature type="domain" description="Histidine kinase" evidence="4">
    <location>
        <begin position="79"/>
        <end position="199"/>
    </location>
</feature>
<dbReference type="PRINTS" id="PR00344">
    <property type="entry name" value="BCTRLSENSOR"/>
</dbReference>